<proteinExistence type="inferred from homology"/>
<comment type="caution">
    <text evidence="3">The sequence shown here is derived from an EMBL/GenBank/DDBJ whole genome shotgun (WGS) entry which is preliminary data.</text>
</comment>
<sequence length="341" mass="37883">IQMTTVAEPMRHGDIVFTEVLGNGGRVGLGIGKGFSKFVPRMVRLDDVDPEEYAREVAALRSARHRGLLRLEAVFVRGAFAYELYPLADLGSADQIMAVHYTAGLPERAIGSIADALLAALQYLHDRDIVHRGIRASHILIDRSAGVRLSGMRHARHLPPSTAASRRLHDYDREVTRGLLWLAPEVLAQDLNGYDTRADVYALGVTLVELANGFPPFSDMENLEMLFEKMRGTTPRLLDSTTMPDPRDDPARSSRTFSLTFHDMTEICLRAPVATRPSSAAMREHPFVAKCSRKPIQVLLQDARPIDQSKFGPTPSSSQQDVEMPLVASAMDVEDHDDWQF</sequence>
<evidence type="ECO:0000256" key="1">
    <source>
        <dbReference type="ARBA" id="ARBA00008874"/>
    </source>
</evidence>
<dbReference type="SUPFAM" id="SSF56112">
    <property type="entry name" value="Protein kinase-like (PK-like)"/>
    <property type="match status" value="1"/>
</dbReference>
<dbReference type="InterPro" id="IPR011009">
    <property type="entry name" value="Kinase-like_dom_sf"/>
</dbReference>
<dbReference type="PANTHER" id="PTHR48014:SF21">
    <property type="entry name" value="SERINE_THREONINE-PROTEIN KINASE FRAY2"/>
    <property type="match status" value="1"/>
</dbReference>
<dbReference type="InterPro" id="IPR047173">
    <property type="entry name" value="STRAD_A/B-like"/>
</dbReference>
<dbReference type="GO" id="GO:0005524">
    <property type="term" value="F:ATP binding"/>
    <property type="evidence" value="ECO:0007669"/>
    <property type="project" value="InterPro"/>
</dbReference>
<accession>A0AAV5VDT0</accession>
<feature type="non-terminal residue" evidence="3">
    <location>
        <position position="1"/>
    </location>
</feature>
<dbReference type="GO" id="GO:0004672">
    <property type="term" value="F:protein kinase activity"/>
    <property type="evidence" value="ECO:0007669"/>
    <property type="project" value="InterPro"/>
</dbReference>
<dbReference type="PROSITE" id="PS50011">
    <property type="entry name" value="PROTEIN_KINASE_DOM"/>
    <property type="match status" value="1"/>
</dbReference>
<dbReference type="EMBL" id="BTSY01000003">
    <property type="protein sequence ID" value="GMT17836.1"/>
    <property type="molecule type" value="Genomic_DNA"/>
</dbReference>
<name>A0AAV5VDT0_9BILA</name>
<dbReference type="Gene3D" id="1.10.510.10">
    <property type="entry name" value="Transferase(Phosphotransferase) domain 1"/>
    <property type="match status" value="1"/>
</dbReference>
<organism evidence="3 4">
    <name type="scientific">Pristionchus fissidentatus</name>
    <dbReference type="NCBI Taxonomy" id="1538716"/>
    <lineage>
        <taxon>Eukaryota</taxon>
        <taxon>Metazoa</taxon>
        <taxon>Ecdysozoa</taxon>
        <taxon>Nematoda</taxon>
        <taxon>Chromadorea</taxon>
        <taxon>Rhabditida</taxon>
        <taxon>Rhabditina</taxon>
        <taxon>Diplogasteromorpha</taxon>
        <taxon>Diplogasteroidea</taxon>
        <taxon>Neodiplogasteridae</taxon>
        <taxon>Pristionchus</taxon>
    </lineage>
</organism>
<dbReference type="GO" id="GO:0006611">
    <property type="term" value="P:protein export from nucleus"/>
    <property type="evidence" value="ECO:0007669"/>
    <property type="project" value="TreeGrafter"/>
</dbReference>
<reference evidence="3" key="1">
    <citation type="submission" date="2023-10" db="EMBL/GenBank/DDBJ databases">
        <title>Genome assembly of Pristionchus species.</title>
        <authorList>
            <person name="Yoshida K."/>
            <person name="Sommer R.J."/>
        </authorList>
    </citation>
    <scope>NUCLEOTIDE SEQUENCE</scope>
    <source>
        <strain evidence="3">RS5133</strain>
    </source>
</reference>
<dbReference type="GO" id="GO:0043539">
    <property type="term" value="F:protein serine/threonine kinase activator activity"/>
    <property type="evidence" value="ECO:0007669"/>
    <property type="project" value="InterPro"/>
</dbReference>
<dbReference type="Proteomes" id="UP001432322">
    <property type="component" value="Unassembled WGS sequence"/>
</dbReference>
<comment type="similarity">
    <text evidence="1">Belongs to the protein kinase superfamily. STE Ser/Thr protein kinase family. STE20 subfamily.</text>
</comment>
<protein>
    <recommendedName>
        <fullName evidence="2">Protein kinase domain-containing protein</fullName>
    </recommendedName>
</protein>
<dbReference type="AlphaFoldDB" id="A0AAV5VDT0"/>
<dbReference type="GO" id="GO:1902554">
    <property type="term" value="C:serine/threonine protein kinase complex"/>
    <property type="evidence" value="ECO:0007669"/>
    <property type="project" value="TreeGrafter"/>
</dbReference>
<gene>
    <name evidence="3" type="ORF">PFISCL1PPCAC_9133</name>
</gene>
<dbReference type="InterPro" id="IPR000719">
    <property type="entry name" value="Prot_kinase_dom"/>
</dbReference>
<evidence type="ECO:0000313" key="3">
    <source>
        <dbReference type="EMBL" id="GMT17836.1"/>
    </source>
</evidence>
<feature type="domain" description="Protein kinase" evidence="2">
    <location>
        <begin position="15"/>
        <end position="288"/>
    </location>
</feature>
<dbReference type="PANTHER" id="PTHR48014">
    <property type="entry name" value="SERINE/THREONINE-PROTEIN KINASE FRAY2"/>
    <property type="match status" value="1"/>
</dbReference>
<dbReference type="Pfam" id="PF00069">
    <property type="entry name" value="Pkinase"/>
    <property type="match status" value="1"/>
</dbReference>
<keyword evidence="4" id="KW-1185">Reference proteome</keyword>
<evidence type="ECO:0000313" key="4">
    <source>
        <dbReference type="Proteomes" id="UP001432322"/>
    </source>
</evidence>
<evidence type="ECO:0000259" key="2">
    <source>
        <dbReference type="PROSITE" id="PS50011"/>
    </source>
</evidence>